<organism evidence="9 10">
    <name type="scientific">Stigmatella aurantiaca</name>
    <dbReference type="NCBI Taxonomy" id="41"/>
    <lineage>
        <taxon>Bacteria</taxon>
        <taxon>Pseudomonadati</taxon>
        <taxon>Myxococcota</taxon>
        <taxon>Myxococcia</taxon>
        <taxon>Myxococcales</taxon>
        <taxon>Cystobacterineae</taxon>
        <taxon>Archangiaceae</taxon>
        <taxon>Stigmatella</taxon>
    </lineage>
</organism>
<protein>
    <recommendedName>
        <fullName evidence="7">Protein-methionine-sulfoxide reductase heme-binding subunit MsrQ</fullName>
    </recommendedName>
    <alternativeName>
        <fullName evidence="7">Flavocytochrome MsrQ</fullName>
    </alternativeName>
</protein>
<keyword evidence="3 7" id="KW-0812">Transmembrane</keyword>
<evidence type="ECO:0000256" key="1">
    <source>
        <dbReference type="ARBA" id="ARBA00004141"/>
    </source>
</evidence>
<dbReference type="InterPro" id="IPR013130">
    <property type="entry name" value="Fe3_Rdtase_TM_dom"/>
</dbReference>
<evidence type="ECO:0000256" key="3">
    <source>
        <dbReference type="ARBA" id="ARBA00022692"/>
    </source>
</evidence>
<dbReference type="PANTHER" id="PTHR36964:SF1">
    <property type="entry name" value="PROTEIN-METHIONINE-SULFOXIDE REDUCTASE HEME-BINDING SUBUNIT MSRQ"/>
    <property type="match status" value="1"/>
</dbReference>
<keyword evidence="7" id="KW-0249">Electron transport</keyword>
<keyword evidence="6 7" id="KW-0472">Membrane</keyword>
<evidence type="ECO:0000313" key="9">
    <source>
        <dbReference type="EMBL" id="SEL73375.1"/>
    </source>
</evidence>
<dbReference type="InterPro" id="IPR022837">
    <property type="entry name" value="MsrQ-like"/>
</dbReference>
<keyword evidence="7" id="KW-0285">Flavoprotein</keyword>
<keyword evidence="7" id="KW-0288">FMN</keyword>
<comment type="subunit">
    <text evidence="7">Heterodimer of a catalytic subunit (MsrP) and a heme-binding subunit (MsrQ).</text>
</comment>
<comment type="caution">
    <text evidence="7">Lacks conserved residue(s) required for the propagation of feature annotation.</text>
</comment>
<evidence type="ECO:0000259" key="8">
    <source>
        <dbReference type="Pfam" id="PF01794"/>
    </source>
</evidence>
<name>A0A1H7SLI3_STIAU</name>
<dbReference type="Pfam" id="PF01794">
    <property type="entry name" value="Ferric_reduct"/>
    <property type="match status" value="1"/>
</dbReference>
<keyword evidence="10" id="KW-1185">Reference proteome</keyword>
<feature type="transmembrane region" description="Helical" evidence="7">
    <location>
        <begin position="77"/>
        <end position="95"/>
    </location>
</feature>
<comment type="cofactor">
    <cofactor evidence="7">
        <name>heme b</name>
        <dbReference type="ChEBI" id="CHEBI:60344"/>
    </cofactor>
    <text evidence="7">Binds 1 heme b (iron(II)-protoporphyrin IX) group per subunit.</text>
</comment>
<feature type="transmembrane region" description="Helical" evidence="7">
    <location>
        <begin position="115"/>
        <end position="136"/>
    </location>
</feature>
<gene>
    <name evidence="7" type="primary">msrQ</name>
    <name evidence="9" type="ORF">SAMN05444354_10837</name>
</gene>
<evidence type="ECO:0000256" key="5">
    <source>
        <dbReference type="ARBA" id="ARBA00023004"/>
    </source>
</evidence>
<keyword evidence="7" id="KW-1003">Cell membrane</keyword>
<dbReference type="GO" id="GO:0030091">
    <property type="term" value="P:protein repair"/>
    <property type="evidence" value="ECO:0007669"/>
    <property type="project" value="UniProtKB-UniRule"/>
</dbReference>
<dbReference type="GO" id="GO:0005886">
    <property type="term" value="C:plasma membrane"/>
    <property type="evidence" value="ECO:0007669"/>
    <property type="project" value="UniProtKB-SubCell"/>
</dbReference>
<dbReference type="AlphaFoldDB" id="A0A1H7SLI3"/>
<dbReference type="Proteomes" id="UP000182719">
    <property type="component" value="Unassembled WGS sequence"/>
</dbReference>
<evidence type="ECO:0000256" key="2">
    <source>
        <dbReference type="ARBA" id="ARBA00022448"/>
    </source>
</evidence>
<comment type="similarity">
    <text evidence="7">Belongs to the MsrQ family.</text>
</comment>
<reference evidence="10" key="1">
    <citation type="submission" date="2016-10" db="EMBL/GenBank/DDBJ databases">
        <authorList>
            <person name="Varghese N."/>
            <person name="Submissions S."/>
        </authorList>
    </citation>
    <scope>NUCLEOTIDE SEQUENCE [LARGE SCALE GENOMIC DNA]</scope>
    <source>
        <strain evidence="10">DSM 17044</strain>
    </source>
</reference>
<feature type="transmembrane region" description="Helical" evidence="7">
    <location>
        <begin position="171"/>
        <end position="190"/>
    </location>
</feature>
<dbReference type="GO" id="GO:0010181">
    <property type="term" value="F:FMN binding"/>
    <property type="evidence" value="ECO:0007669"/>
    <property type="project" value="UniProtKB-UniRule"/>
</dbReference>
<dbReference type="HAMAP" id="MF_01207">
    <property type="entry name" value="MsrQ"/>
    <property type="match status" value="1"/>
</dbReference>
<comment type="function">
    <text evidence="7">Part of the MsrPQ system that repairs oxidized cell envelope proteins containing methionine sulfoxide residues (Met-O), using respiratory chain electrons. Thus protects these proteins from oxidative-stress damage caused by reactive species of oxygen and chlorine. MsrPQ is essential for the maintenance of envelope integrity under bleach stress, rescuing a wide series of structurally unrelated cell envelope proteins from methionine oxidation. MsrQ provides electrons for reduction to the reductase catalytic subunit MsrP, using the quinone pool of the respiratory chain.</text>
</comment>
<comment type="subcellular location">
    <subcellularLocation>
        <location evidence="7">Cell membrane</location>
        <topology evidence="7">Multi-pass membrane protein</topology>
    </subcellularLocation>
    <subcellularLocation>
        <location evidence="1">Membrane</location>
        <topology evidence="1">Multi-pass membrane protein</topology>
    </subcellularLocation>
</comment>
<feature type="domain" description="Ferric oxidoreductase" evidence="8">
    <location>
        <begin position="46"/>
        <end position="160"/>
    </location>
</feature>
<dbReference type="GO" id="GO:0009055">
    <property type="term" value="F:electron transfer activity"/>
    <property type="evidence" value="ECO:0007669"/>
    <property type="project" value="UniProtKB-UniRule"/>
</dbReference>
<keyword evidence="7" id="KW-0479">Metal-binding</keyword>
<proteinExistence type="inferred from homology"/>
<sequence length="206" mass="22589">MASPPLPWLKPAVLVGGLSPLALLLVQGLQGELGANVIEVVLNQTGLLTLVFLLASLACTPLKLLFAWTWPMRLRKLLGLMAFAYAVLHFLTYAVVDQGLALGRIFQDVTERGFIAVGFLALMLLVPLAVTSTNASVRRLGFPAWQRLHRLVYVAAVLGVVHFVWRVKKDLTEPLIFGAILALLLGIRAVEAVRKRRRVRSSPRPA</sequence>
<keyword evidence="7" id="KW-0349">Heme</keyword>
<dbReference type="PANTHER" id="PTHR36964">
    <property type="entry name" value="PROTEIN-METHIONINE-SULFOXIDE REDUCTASE HEME-BINDING SUBUNIT MSRQ"/>
    <property type="match status" value="1"/>
</dbReference>
<evidence type="ECO:0000256" key="7">
    <source>
        <dbReference type="HAMAP-Rule" id="MF_01207"/>
    </source>
</evidence>
<feature type="transmembrane region" description="Helical" evidence="7">
    <location>
        <begin position="47"/>
        <end position="70"/>
    </location>
</feature>
<dbReference type="GO" id="GO:0020037">
    <property type="term" value="F:heme binding"/>
    <property type="evidence" value="ECO:0007669"/>
    <property type="project" value="UniProtKB-UniRule"/>
</dbReference>
<evidence type="ECO:0000256" key="4">
    <source>
        <dbReference type="ARBA" id="ARBA00022989"/>
    </source>
</evidence>
<comment type="cofactor">
    <cofactor evidence="7">
        <name>FMN</name>
        <dbReference type="ChEBI" id="CHEBI:58210"/>
    </cofactor>
    <text evidence="7">Binds 1 FMN per subunit.</text>
</comment>
<keyword evidence="5 7" id="KW-0408">Iron</keyword>
<evidence type="ECO:0000313" key="10">
    <source>
        <dbReference type="Proteomes" id="UP000182719"/>
    </source>
</evidence>
<keyword evidence="4 7" id="KW-1133">Transmembrane helix</keyword>
<dbReference type="GO" id="GO:0046872">
    <property type="term" value="F:metal ion binding"/>
    <property type="evidence" value="ECO:0007669"/>
    <property type="project" value="UniProtKB-KW"/>
</dbReference>
<evidence type="ECO:0000256" key="6">
    <source>
        <dbReference type="ARBA" id="ARBA00023136"/>
    </source>
</evidence>
<keyword evidence="2 7" id="KW-0813">Transport</keyword>
<dbReference type="RefSeq" id="WP_075007433.1">
    <property type="nucleotide sequence ID" value="NZ_FOAP01000008.1"/>
</dbReference>
<accession>A0A1H7SLI3</accession>
<dbReference type="GO" id="GO:0016679">
    <property type="term" value="F:oxidoreductase activity, acting on diphenols and related substances as donors"/>
    <property type="evidence" value="ECO:0007669"/>
    <property type="project" value="TreeGrafter"/>
</dbReference>
<dbReference type="EMBL" id="FOAP01000008">
    <property type="protein sequence ID" value="SEL73375.1"/>
    <property type="molecule type" value="Genomic_DNA"/>
</dbReference>
<dbReference type="OrthoDB" id="9788328at2"/>
<feature type="transmembrane region" description="Helical" evidence="7">
    <location>
        <begin position="148"/>
        <end position="165"/>
    </location>
</feature>